<dbReference type="InterPro" id="IPR011990">
    <property type="entry name" value="TPR-like_helical_dom_sf"/>
</dbReference>
<dbReference type="PROSITE" id="PS50043">
    <property type="entry name" value="HTH_LUXR_2"/>
    <property type="match status" value="1"/>
</dbReference>
<dbReference type="Gene3D" id="3.40.50.300">
    <property type="entry name" value="P-loop containing nucleotide triphosphate hydrolases"/>
    <property type="match status" value="1"/>
</dbReference>
<keyword evidence="3" id="KW-0804">Transcription</keyword>
<dbReference type="RefSeq" id="WP_342959462.1">
    <property type="nucleotide sequence ID" value="NZ_JAZHFZ010000036.1"/>
</dbReference>
<dbReference type="Pfam" id="PF25873">
    <property type="entry name" value="WHD_MalT"/>
    <property type="match status" value="1"/>
</dbReference>
<dbReference type="Gene3D" id="1.10.10.10">
    <property type="entry name" value="Winged helix-like DNA-binding domain superfamily/Winged helix DNA-binding domain"/>
    <property type="match status" value="1"/>
</dbReference>
<feature type="region of interest" description="Disordered" evidence="4">
    <location>
        <begin position="1"/>
        <end position="36"/>
    </location>
</feature>
<dbReference type="PANTHER" id="PTHR44688:SF16">
    <property type="entry name" value="DNA-BINDING TRANSCRIPTIONAL ACTIVATOR DEVR_DOSR"/>
    <property type="match status" value="1"/>
</dbReference>
<dbReference type="PANTHER" id="PTHR44688">
    <property type="entry name" value="DNA-BINDING TRANSCRIPTIONAL ACTIVATOR DEVR_DOSR"/>
    <property type="match status" value="1"/>
</dbReference>
<keyword evidence="7" id="KW-1185">Reference proteome</keyword>
<evidence type="ECO:0000313" key="6">
    <source>
        <dbReference type="EMBL" id="MEM5344560.1"/>
    </source>
</evidence>
<evidence type="ECO:0000256" key="4">
    <source>
        <dbReference type="SAM" id="MobiDB-lite"/>
    </source>
</evidence>
<dbReference type="Proteomes" id="UP001481677">
    <property type="component" value="Unassembled WGS sequence"/>
</dbReference>
<dbReference type="InterPro" id="IPR059106">
    <property type="entry name" value="WHD_MalT"/>
</dbReference>
<dbReference type="SMART" id="SM00421">
    <property type="entry name" value="HTH_LUXR"/>
    <property type="match status" value="1"/>
</dbReference>
<dbReference type="InterPro" id="IPR036388">
    <property type="entry name" value="WH-like_DNA-bd_sf"/>
</dbReference>
<keyword evidence="1" id="KW-0805">Transcription regulation</keyword>
<feature type="region of interest" description="Disordered" evidence="4">
    <location>
        <begin position="853"/>
        <end position="872"/>
    </location>
</feature>
<dbReference type="CDD" id="cd06170">
    <property type="entry name" value="LuxR_C_like"/>
    <property type="match status" value="1"/>
</dbReference>
<accession>A0ABU9RBY4</accession>
<feature type="domain" description="HTH luxR-type" evidence="5">
    <location>
        <begin position="870"/>
        <end position="935"/>
    </location>
</feature>
<dbReference type="SUPFAM" id="SSF48452">
    <property type="entry name" value="TPR-like"/>
    <property type="match status" value="1"/>
</dbReference>
<organism evidence="6 7">
    <name type="scientific">Paraburkholderia azotifigens</name>
    <dbReference type="NCBI Taxonomy" id="2057004"/>
    <lineage>
        <taxon>Bacteria</taxon>
        <taxon>Pseudomonadati</taxon>
        <taxon>Pseudomonadota</taxon>
        <taxon>Betaproteobacteria</taxon>
        <taxon>Burkholderiales</taxon>
        <taxon>Burkholderiaceae</taxon>
        <taxon>Paraburkholderia</taxon>
    </lineage>
</organism>
<dbReference type="InterPro" id="IPR027417">
    <property type="entry name" value="P-loop_NTPase"/>
</dbReference>
<dbReference type="Gene3D" id="1.25.40.10">
    <property type="entry name" value="Tetratricopeptide repeat domain"/>
    <property type="match status" value="1"/>
</dbReference>
<keyword evidence="2" id="KW-0238">DNA-binding</keyword>
<name>A0ABU9RBY4_9BURK</name>
<evidence type="ECO:0000259" key="5">
    <source>
        <dbReference type="PROSITE" id="PS50043"/>
    </source>
</evidence>
<evidence type="ECO:0000256" key="3">
    <source>
        <dbReference type="ARBA" id="ARBA00023163"/>
    </source>
</evidence>
<evidence type="ECO:0000256" key="2">
    <source>
        <dbReference type="ARBA" id="ARBA00023125"/>
    </source>
</evidence>
<dbReference type="SUPFAM" id="SSF52540">
    <property type="entry name" value="P-loop containing nucleoside triphosphate hydrolases"/>
    <property type="match status" value="1"/>
</dbReference>
<protein>
    <submittedName>
        <fullName evidence="6">LuxR C-terminal-related transcriptional regulator</fullName>
    </submittedName>
</protein>
<dbReference type="SUPFAM" id="SSF46894">
    <property type="entry name" value="C-terminal effector domain of the bipartite response regulators"/>
    <property type="match status" value="1"/>
</dbReference>
<reference evidence="6 7" key="1">
    <citation type="submission" date="2024-01" db="EMBL/GenBank/DDBJ databases">
        <title>The diversity of rhizobia nodulating Mimosa spp. in eleven states of Brazil covering several biomes is determined by host plant, location, and edaphic factors.</title>
        <authorList>
            <person name="Rouws L."/>
            <person name="Barauna A."/>
            <person name="Beukes C."/>
            <person name="De Faria S.M."/>
            <person name="Gross E."/>
            <person name="Dos Reis Junior F.B."/>
            <person name="Simon M."/>
            <person name="Maluk M."/>
            <person name="Odee D.W."/>
            <person name="Kenicer G."/>
            <person name="Young J.P.W."/>
            <person name="Reis V.M."/>
            <person name="Zilli J."/>
            <person name="James E.K."/>
        </authorList>
    </citation>
    <scope>NUCLEOTIDE SEQUENCE [LARGE SCALE GENOMIC DNA]</scope>
    <source>
        <strain evidence="6 7">JPY530</strain>
    </source>
</reference>
<dbReference type="EMBL" id="JAZHGA010000035">
    <property type="protein sequence ID" value="MEM5344560.1"/>
    <property type="molecule type" value="Genomic_DNA"/>
</dbReference>
<comment type="caution">
    <text evidence="6">The sequence shown here is derived from an EMBL/GenBank/DDBJ whole genome shotgun (WGS) entry which is preliminary data.</text>
</comment>
<dbReference type="InterPro" id="IPR000792">
    <property type="entry name" value="Tscrpt_reg_LuxR_C"/>
</dbReference>
<evidence type="ECO:0000256" key="1">
    <source>
        <dbReference type="ARBA" id="ARBA00023015"/>
    </source>
</evidence>
<proteinExistence type="predicted"/>
<dbReference type="InterPro" id="IPR016032">
    <property type="entry name" value="Sig_transdc_resp-reg_C-effctor"/>
</dbReference>
<gene>
    <name evidence="6" type="ORF">V4C56_33660</name>
</gene>
<sequence>MKVAMPQHRPPTETPPSRTAPGEFNPKPRLSPPRSTSRLVVRERLLNQLLEARRKRCIVVQGPAGCGKTTTLTIWREELLLLGFDVPWLTLTAEDNDMSACLGYLVASLTQVDPALTCEAALLGGRGSDAEAVERTLIALVSAIASYPNDLMLILDDFHLVADNRVHEAFQWLLDYAPPNLHLALATRTTPSLSLGRLRDQGLLLELDMRDLRFTLAESEAFLKTQIANVGQREARRLHELTDGWIAGLQLLAIGLKKNKQVISELAAEDEFLHPALRDAPAFADYFQRQILSRLLPLEVELLVRMSACTRMCPSLCEALIADAQHATGIVPLLSKLAADNFFIAPLEQPAGVVWYRLNPLFRETLLARLRSRSEAQQRDIHRAAWLWFRDHGHPDEAVRHALLAGEPGAAADLVQQVARDMQRAGSLRELVRLMRLLPAAEIQARPGLQLWTLQLDVYARDFDACAATIARLKSGMPTGDARSRYRLVLLEGAAAVQRDDIQSAINVMPELLVPPANADGWHITPRNGILAWIYLRAGKYEEARRIQEESAQILVDGAPLLGTSGGVLSGRCIAGFSHAMEGNFAKAERIGRDVLFEAEKLGAAAIDAACIAAGLLGEVHYEANQLRAARKLLEDRVDVLERISIPESVLRVLLVLSAAHWVAGHQLDAFAYIERLEEYASRYGVDRLLVYSLAEQVRRHLQSGQFDTAHAILDRLDAVALRYASSNEITSAEIRVMSERARIDWCIAKRETDNALERLAALIAQCEAYGWQRHVAQFQMLTALVEFQRGGAKAARQNAIAALRNGHRLGLIRSILDVDADVFKLIDTVMSAEPVDPVLNFYVQRLRATGDAAKPDPLPSDQAGKRTAGSTSLAILSERESKVVRLLGQALPNKKIARTLGISPETVKWHLKNIYSKLGVSCRDEAVKRMRDVELGEGGGSAA</sequence>
<evidence type="ECO:0000313" key="7">
    <source>
        <dbReference type="Proteomes" id="UP001481677"/>
    </source>
</evidence>
<dbReference type="PRINTS" id="PR00038">
    <property type="entry name" value="HTHLUXR"/>
</dbReference>
<dbReference type="Pfam" id="PF00196">
    <property type="entry name" value="GerE"/>
    <property type="match status" value="1"/>
</dbReference>